<keyword evidence="3" id="KW-1185">Reference proteome</keyword>
<dbReference type="OMA" id="KNMEDNM"/>
<dbReference type="Proteomes" id="UP000094527">
    <property type="component" value="Unassembled WGS sequence"/>
</dbReference>
<protein>
    <submittedName>
        <fullName evidence="2">Serine--tRNA ligase</fullName>
    </submittedName>
</protein>
<dbReference type="SUPFAM" id="SSF58113">
    <property type="entry name" value="Apolipoprotein A-I"/>
    <property type="match status" value="1"/>
</dbReference>
<sequence length="219" mass="24197">MTAPTDNDLVTKFLSMTTDFKDKSAGLMNEITGSFTNNMGNAVKNYNDLQNTYLNGYTGIATQADKANAQLLESMDKNYDELKKQVNAMYADMQKKANDAVDNSSKEFKTQCEDVTKKFPNLPDKAYKDVLAAIGDSKGKVNKELEKNFKELLDKMEKNYQLTKKELKITGIKIPKLTPLEATSAVSGKAMEALNVAMTSLQPAIKNLADQLPGSSKKK</sequence>
<reference evidence="2 3" key="1">
    <citation type="journal article" date="2016" name="Genome Biol. Evol.">
        <title>Gene Family Evolution Reflects Adaptation to Soil Environmental Stressors in the Genome of the Collembolan Orchesella cincta.</title>
        <authorList>
            <person name="Faddeeva-Vakhrusheva A."/>
            <person name="Derks M.F."/>
            <person name="Anvar S.Y."/>
            <person name="Agamennone V."/>
            <person name="Suring W."/>
            <person name="Smit S."/>
            <person name="van Straalen N.M."/>
            <person name="Roelofs D."/>
        </authorList>
    </citation>
    <scope>NUCLEOTIDE SEQUENCE [LARGE SCALE GENOMIC DNA]</scope>
    <source>
        <tissue evidence="2">Mixed pool</tissue>
    </source>
</reference>
<dbReference type="GO" id="GO:0016874">
    <property type="term" value="F:ligase activity"/>
    <property type="evidence" value="ECO:0007669"/>
    <property type="project" value="UniProtKB-KW"/>
</dbReference>
<accession>A0A1D2ME01</accession>
<gene>
    <name evidence="2" type="ORF">Ocin01_15578</name>
</gene>
<feature type="coiled-coil region" evidence="1">
    <location>
        <begin position="72"/>
        <end position="99"/>
    </location>
</feature>
<dbReference type="EMBL" id="LJIJ01001669">
    <property type="protein sequence ID" value="ODM91104.1"/>
    <property type="molecule type" value="Genomic_DNA"/>
</dbReference>
<evidence type="ECO:0000313" key="3">
    <source>
        <dbReference type="Proteomes" id="UP000094527"/>
    </source>
</evidence>
<keyword evidence="1" id="KW-0175">Coiled coil</keyword>
<name>A0A1D2ME01_ORCCI</name>
<evidence type="ECO:0000256" key="1">
    <source>
        <dbReference type="SAM" id="Coils"/>
    </source>
</evidence>
<proteinExistence type="predicted"/>
<comment type="caution">
    <text evidence="2">The sequence shown here is derived from an EMBL/GenBank/DDBJ whole genome shotgun (WGS) entry which is preliminary data.</text>
</comment>
<keyword evidence="2" id="KW-0436">Ligase</keyword>
<evidence type="ECO:0000313" key="2">
    <source>
        <dbReference type="EMBL" id="ODM91104.1"/>
    </source>
</evidence>
<organism evidence="2 3">
    <name type="scientific">Orchesella cincta</name>
    <name type="common">Springtail</name>
    <name type="synonym">Podura cincta</name>
    <dbReference type="NCBI Taxonomy" id="48709"/>
    <lineage>
        <taxon>Eukaryota</taxon>
        <taxon>Metazoa</taxon>
        <taxon>Ecdysozoa</taxon>
        <taxon>Arthropoda</taxon>
        <taxon>Hexapoda</taxon>
        <taxon>Collembola</taxon>
        <taxon>Entomobryomorpha</taxon>
        <taxon>Entomobryoidea</taxon>
        <taxon>Orchesellidae</taxon>
        <taxon>Orchesellinae</taxon>
        <taxon>Orchesella</taxon>
    </lineage>
</organism>
<dbReference type="AlphaFoldDB" id="A0A1D2ME01"/>